<organism evidence="1 2">
    <name type="scientific">Patella caerulea</name>
    <name type="common">Rayed Mediterranean limpet</name>
    <dbReference type="NCBI Taxonomy" id="87958"/>
    <lineage>
        <taxon>Eukaryota</taxon>
        <taxon>Metazoa</taxon>
        <taxon>Spiralia</taxon>
        <taxon>Lophotrochozoa</taxon>
        <taxon>Mollusca</taxon>
        <taxon>Gastropoda</taxon>
        <taxon>Patellogastropoda</taxon>
        <taxon>Patelloidea</taxon>
        <taxon>Patellidae</taxon>
        <taxon>Patella</taxon>
    </lineage>
</organism>
<accession>A0AAN8PVF1</accession>
<dbReference type="EMBL" id="JAZGQO010000006">
    <property type="protein sequence ID" value="KAK6185488.1"/>
    <property type="molecule type" value="Genomic_DNA"/>
</dbReference>
<dbReference type="InterPro" id="IPR027901">
    <property type="entry name" value="CFAP90"/>
</dbReference>
<sequence length="166" mass="18984">MEGKNMSVYGIRDLGPTEVLGSWKTIVRNITMKNKEHLATKGDNSGHWSGMEQWNMNELKNLKSSYYGKRTRNTEAEVSTTYERLFHNEPGYNSKLHRDDRKNILTLGIAVTEEETKRPVPVLASSEYGKRLNAPLEPFSRARTRIDHSVKGFYSRRGIGLPLITD</sequence>
<dbReference type="Pfam" id="PF15074">
    <property type="entry name" value="CFAP90"/>
    <property type="match status" value="1"/>
</dbReference>
<keyword evidence="2" id="KW-1185">Reference proteome</keyword>
<evidence type="ECO:0000313" key="2">
    <source>
        <dbReference type="Proteomes" id="UP001347796"/>
    </source>
</evidence>
<name>A0AAN8PVF1_PATCE</name>
<dbReference type="PANTHER" id="PTHR34444:SF3">
    <property type="match status" value="1"/>
</dbReference>
<reference evidence="1 2" key="1">
    <citation type="submission" date="2024-01" db="EMBL/GenBank/DDBJ databases">
        <title>The genome of the rayed Mediterranean limpet Patella caerulea (Linnaeus, 1758).</title>
        <authorList>
            <person name="Anh-Thu Weber A."/>
            <person name="Halstead-Nussloch G."/>
        </authorList>
    </citation>
    <scope>NUCLEOTIDE SEQUENCE [LARGE SCALE GENOMIC DNA]</scope>
    <source>
        <strain evidence="1">AATW-2023a</strain>
        <tissue evidence="1">Whole specimen</tissue>
    </source>
</reference>
<protein>
    <submittedName>
        <fullName evidence="1">Uncharacterized protein</fullName>
    </submittedName>
</protein>
<evidence type="ECO:0000313" key="1">
    <source>
        <dbReference type="EMBL" id="KAK6185488.1"/>
    </source>
</evidence>
<dbReference type="PANTHER" id="PTHR34444">
    <property type="entry name" value="LOC361192"/>
    <property type="match status" value="1"/>
</dbReference>
<comment type="caution">
    <text evidence="1">The sequence shown here is derived from an EMBL/GenBank/DDBJ whole genome shotgun (WGS) entry which is preliminary data.</text>
</comment>
<gene>
    <name evidence="1" type="ORF">SNE40_007710</name>
</gene>
<dbReference type="Proteomes" id="UP001347796">
    <property type="component" value="Unassembled WGS sequence"/>
</dbReference>
<dbReference type="AlphaFoldDB" id="A0AAN8PVF1"/>
<proteinExistence type="predicted"/>